<keyword evidence="4 11" id="KW-0479">Metal-binding</keyword>
<feature type="binding site" evidence="11">
    <location>
        <position position="17"/>
    </location>
    <ligand>
        <name>CTP</name>
        <dbReference type="ChEBI" id="CHEBI:37563"/>
        <note>allosteric inhibitor</note>
    </ligand>
</feature>
<dbReference type="GO" id="GO:0097268">
    <property type="term" value="C:cytoophidium"/>
    <property type="evidence" value="ECO:0007669"/>
    <property type="project" value="UniProtKB-ARBA"/>
</dbReference>
<evidence type="ECO:0000256" key="6">
    <source>
        <dbReference type="ARBA" id="ARBA00022840"/>
    </source>
</evidence>
<comment type="activity regulation">
    <text evidence="11">Allosterically activated by GTP, when glutamine is the substrate; GTP has no effect on the reaction when ammonia is the substrate. The allosteric effector GTP functions by stabilizing the protein conformation that binds the tetrahedral intermediate(s) formed during glutamine hydrolysis. Inhibited by the product CTP, via allosteric rather than competitive inhibition.</text>
</comment>
<dbReference type="AlphaFoldDB" id="A0A0G0SZU4"/>
<dbReference type="EC" id="6.3.4.2" evidence="11"/>
<dbReference type="PANTHER" id="PTHR11550:SF0">
    <property type="entry name" value="CTP SYNTHASE-RELATED"/>
    <property type="match status" value="1"/>
</dbReference>
<comment type="miscellaneous">
    <text evidence="11">CTPSs have evolved a hybrid strategy for distinguishing between UTP and CTP. The overlapping regions of the product feedback inhibitory and substrate sites recognize a common feature in both compounds, the triphosphate moiety. To differentiate isosteric substrate and product pyrimidine rings, an additional pocket far from the expected kinase/ligase catalytic site, specifically recognizes the cytosine and ribose portions of the product inhibitor.</text>
</comment>
<feature type="binding site" evidence="11">
    <location>
        <position position="227"/>
    </location>
    <ligand>
        <name>CTP</name>
        <dbReference type="ChEBI" id="CHEBI:37563"/>
        <note>allosteric inhibitor</note>
    </ligand>
</feature>
<feature type="binding site" evidence="11">
    <location>
        <begin position="18"/>
        <end position="23"/>
    </location>
    <ligand>
        <name>ATP</name>
        <dbReference type="ChEBI" id="CHEBI:30616"/>
    </ligand>
</feature>
<organism evidence="14 15">
    <name type="scientific">Candidatus Nomurabacteria bacterium GW2011_GWB1_40_7</name>
    <dbReference type="NCBI Taxonomy" id="1618744"/>
    <lineage>
        <taxon>Bacteria</taxon>
        <taxon>Candidatus Nomuraibacteriota</taxon>
    </lineage>
</organism>
<dbReference type="GO" id="GO:0004359">
    <property type="term" value="F:glutaminase activity"/>
    <property type="evidence" value="ECO:0007669"/>
    <property type="project" value="RHEA"/>
</dbReference>
<feature type="binding site" evidence="11">
    <location>
        <position position="245"/>
    </location>
    <ligand>
        <name>ATP</name>
        <dbReference type="ChEBI" id="CHEBI:30616"/>
    </ligand>
</feature>
<protein>
    <recommendedName>
        <fullName evidence="11">CTP synthase</fullName>
        <ecNumber evidence="11">6.3.4.2</ecNumber>
    </recommendedName>
    <alternativeName>
        <fullName evidence="11">Cytidine 5'-triphosphate synthase</fullName>
    </alternativeName>
    <alternativeName>
        <fullName evidence="11">Cytidine triphosphate synthetase</fullName>
        <shortName evidence="11">CTP synthetase</shortName>
        <shortName evidence="11">CTPS</shortName>
    </alternativeName>
    <alternativeName>
        <fullName evidence="11">UTP--ammonia ligase</fullName>
    </alternativeName>
</protein>
<sequence>MSKKETKYIFVVGGVISGVGKGVTVSSLGLILKNRGLKVTAIKIDPYINVDAGTMNPTEHGEVFVLSDGDETDQDMGNYERFLDLDLTRLNYMTTGRVYKTVIEKERNLEYGGKCVEVVPHIPFEVIRRIKKAGEAAKANVVIIEIGGTIGEYQNILFLEAARMMKIENPENVVFAMVSYLPTPGKIGEMKTKPTQHAVRTLNASGIQPDMLIARGEVSLDKKRKEKLSLFCNMPTDRVVSAPDVENIYDIPLNFEKEKLSDKLCKILGIVCKKPNVPSWNAWKKFARHAHNGKKAVKIAMIGKYFETGDFILSDSYLSVIEAIKYSSYAQNKKPVLTWLNSADFEKSPAKLRELKKYDGIVIPGGFGSRGVEGKLNVVKFARENKIPYFGLCYGMQMMVIEYARNVLGLKDANTREVNPSSKNIVIDVMESQKEHLKNNLYGGSMRLGAYKAILRDGTIAKNSYQKKEITERHRHRYEVNPSFIGDLEAKGLVFSGRSPDGHLMEIAELPKSKHPFFLGTQFHPEFLAHPLAPHPLFTAFIKACVGRRK</sequence>
<feature type="binding site" evidence="11">
    <location>
        <begin position="191"/>
        <end position="196"/>
    </location>
    <ligand>
        <name>CTP</name>
        <dbReference type="ChEBI" id="CHEBI:37563"/>
        <note>allosteric inhibitor</note>
    </ligand>
</feature>
<feature type="region of interest" description="Amidoligase domain" evidence="11">
    <location>
        <begin position="1"/>
        <end position="270"/>
    </location>
</feature>
<comment type="catalytic activity">
    <reaction evidence="10 11">
        <text>UTP + L-glutamine + ATP + H2O = CTP + L-glutamate + ADP + phosphate + 2 H(+)</text>
        <dbReference type="Rhea" id="RHEA:26426"/>
        <dbReference type="ChEBI" id="CHEBI:15377"/>
        <dbReference type="ChEBI" id="CHEBI:15378"/>
        <dbReference type="ChEBI" id="CHEBI:29985"/>
        <dbReference type="ChEBI" id="CHEBI:30616"/>
        <dbReference type="ChEBI" id="CHEBI:37563"/>
        <dbReference type="ChEBI" id="CHEBI:43474"/>
        <dbReference type="ChEBI" id="CHEBI:46398"/>
        <dbReference type="ChEBI" id="CHEBI:58359"/>
        <dbReference type="ChEBI" id="CHEBI:456216"/>
        <dbReference type="EC" id="6.3.4.2"/>
    </reaction>
</comment>
<dbReference type="CDD" id="cd01746">
    <property type="entry name" value="GATase1_CTP_Synthase"/>
    <property type="match status" value="1"/>
</dbReference>
<feature type="binding site" evidence="11">
    <location>
        <position position="417"/>
    </location>
    <ligand>
        <name>L-glutamine</name>
        <dbReference type="ChEBI" id="CHEBI:58359"/>
    </ligand>
</feature>
<evidence type="ECO:0000256" key="7">
    <source>
        <dbReference type="ARBA" id="ARBA00022842"/>
    </source>
</evidence>
<dbReference type="GO" id="GO:0019856">
    <property type="term" value="P:pyrimidine nucleobase biosynthetic process"/>
    <property type="evidence" value="ECO:0007669"/>
    <property type="project" value="TreeGrafter"/>
</dbReference>
<dbReference type="NCBIfam" id="TIGR00337">
    <property type="entry name" value="PyrG"/>
    <property type="match status" value="1"/>
</dbReference>
<dbReference type="InterPro" id="IPR027417">
    <property type="entry name" value="P-loop_NTPase"/>
</dbReference>
<dbReference type="PROSITE" id="PS51273">
    <property type="entry name" value="GATASE_TYPE_1"/>
    <property type="match status" value="1"/>
</dbReference>
<dbReference type="PATRIC" id="fig|1618744.3.peg.373"/>
<dbReference type="InterPro" id="IPR004468">
    <property type="entry name" value="CTP_synthase"/>
</dbReference>
<feature type="active site" evidence="11">
    <location>
        <position position="526"/>
    </location>
</feature>
<comment type="function">
    <text evidence="11">Catalyzes the ATP-dependent amination of UTP to CTP with either L-glutamine or ammonia as the source of nitrogen. Regulates intracellular CTP levels through interactions with the four ribonucleotide triphosphates.</text>
</comment>
<keyword evidence="5 11" id="KW-0547">Nucleotide-binding</keyword>
<evidence type="ECO:0000256" key="1">
    <source>
        <dbReference type="ARBA" id="ARBA00005171"/>
    </source>
</evidence>
<dbReference type="GO" id="GO:0005524">
    <property type="term" value="F:ATP binding"/>
    <property type="evidence" value="ECO:0007669"/>
    <property type="project" value="UniProtKB-KW"/>
</dbReference>
<dbReference type="Gene3D" id="3.40.50.880">
    <property type="match status" value="1"/>
</dbReference>
<dbReference type="InterPro" id="IPR017926">
    <property type="entry name" value="GATASE"/>
</dbReference>
<evidence type="ECO:0000259" key="13">
    <source>
        <dbReference type="Pfam" id="PF06418"/>
    </source>
</evidence>
<dbReference type="Proteomes" id="UP000034452">
    <property type="component" value="Unassembled WGS sequence"/>
</dbReference>
<comment type="similarity">
    <text evidence="2 11">Belongs to the CTP synthase family.</text>
</comment>
<dbReference type="SUPFAM" id="SSF52317">
    <property type="entry name" value="Class I glutamine amidotransferase-like"/>
    <property type="match status" value="1"/>
</dbReference>
<keyword evidence="3 11" id="KW-0436">Ligase</keyword>
<comment type="pathway">
    <text evidence="1 11">Pyrimidine metabolism; CTP biosynthesis via de novo pathway; CTP from UDP: step 2/2.</text>
</comment>
<dbReference type="Gene3D" id="3.40.50.300">
    <property type="entry name" value="P-loop containing nucleotide triphosphate hydrolases"/>
    <property type="match status" value="1"/>
</dbReference>
<reference evidence="14 15" key="1">
    <citation type="journal article" date="2015" name="Nature">
        <title>rRNA introns, odd ribosomes, and small enigmatic genomes across a large radiation of phyla.</title>
        <authorList>
            <person name="Brown C.T."/>
            <person name="Hug L.A."/>
            <person name="Thomas B.C."/>
            <person name="Sharon I."/>
            <person name="Castelle C.J."/>
            <person name="Singh A."/>
            <person name="Wilkins M.J."/>
            <person name="Williams K.H."/>
            <person name="Banfield J.F."/>
        </authorList>
    </citation>
    <scope>NUCLEOTIDE SEQUENCE [LARGE SCALE GENOMIC DNA]</scope>
</reference>
<dbReference type="PANTHER" id="PTHR11550">
    <property type="entry name" value="CTP SYNTHASE"/>
    <property type="match status" value="1"/>
</dbReference>
<dbReference type="GO" id="GO:0042802">
    <property type="term" value="F:identical protein binding"/>
    <property type="evidence" value="ECO:0007669"/>
    <property type="project" value="TreeGrafter"/>
</dbReference>
<comment type="catalytic activity">
    <reaction evidence="11">
        <text>UTP + NH4(+) + ATP = CTP + ADP + phosphate + 2 H(+)</text>
        <dbReference type="Rhea" id="RHEA:16597"/>
        <dbReference type="ChEBI" id="CHEBI:15378"/>
        <dbReference type="ChEBI" id="CHEBI:28938"/>
        <dbReference type="ChEBI" id="CHEBI:30616"/>
        <dbReference type="ChEBI" id="CHEBI:37563"/>
        <dbReference type="ChEBI" id="CHEBI:43474"/>
        <dbReference type="ChEBI" id="CHEBI:46398"/>
        <dbReference type="ChEBI" id="CHEBI:456216"/>
    </reaction>
</comment>
<comment type="subunit">
    <text evidence="11">Homotetramer.</text>
</comment>
<dbReference type="InterPro" id="IPR029062">
    <property type="entry name" value="Class_I_gatase-like"/>
</dbReference>
<evidence type="ECO:0000313" key="15">
    <source>
        <dbReference type="Proteomes" id="UP000034452"/>
    </source>
</evidence>
<comment type="caution">
    <text evidence="11">Lacks conserved residue(s) required for the propagation of feature annotation.</text>
</comment>
<proteinExistence type="inferred from homology"/>
<comment type="catalytic activity">
    <reaction evidence="11">
        <text>L-glutamine + H2O = L-glutamate + NH4(+)</text>
        <dbReference type="Rhea" id="RHEA:15889"/>
        <dbReference type="ChEBI" id="CHEBI:15377"/>
        <dbReference type="ChEBI" id="CHEBI:28938"/>
        <dbReference type="ChEBI" id="CHEBI:29985"/>
        <dbReference type="ChEBI" id="CHEBI:58359"/>
    </reaction>
</comment>
<feature type="binding site" evidence="11">
    <location>
        <begin position="394"/>
        <end position="397"/>
    </location>
    <ligand>
        <name>L-glutamine</name>
        <dbReference type="ChEBI" id="CHEBI:58359"/>
    </ligand>
</feature>
<evidence type="ECO:0000256" key="9">
    <source>
        <dbReference type="ARBA" id="ARBA00022975"/>
    </source>
</evidence>
<dbReference type="InterPro" id="IPR033828">
    <property type="entry name" value="GATase1_CTP_Synthase"/>
</dbReference>
<dbReference type="UniPathway" id="UPA00159">
    <property type="reaction ID" value="UER00277"/>
</dbReference>
<gene>
    <name evidence="11" type="primary">pyrG</name>
    <name evidence="14" type="ORF">UU13_C0009G0008</name>
</gene>
<feature type="domain" description="CTP synthase N-terminal" evidence="13">
    <location>
        <begin position="7"/>
        <end position="269"/>
    </location>
</feature>
<feature type="binding site" evidence="11">
    <location>
        <position position="366"/>
    </location>
    <ligand>
        <name>L-glutamine</name>
        <dbReference type="ChEBI" id="CHEBI:58359"/>
    </ligand>
</feature>
<dbReference type="Pfam" id="PF00117">
    <property type="entry name" value="GATase"/>
    <property type="match status" value="1"/>
</dbReference>
<feature type="binding site" evidence="11">
    <location>
        <position position="75"/>
    </location>
    <ligand>
        <name>ATP</name>
        <dbReference type="ChEBI" id="CHEBI:30616"/>
    </ligand>
</feature>
<dbReference type="GO" id="GO:0044210">
    <property type="term" value="P:'de novo' CTP biosynthetic process"/>
    <property type="evidence" value="ECO:0007669"/>
    <property type="project" value="UniProtKB-UniRule"/>
</dbReference>
<evidence type="ECO:0000256" key="10">
    <source>
        <dbReference type="ARBA" id="ARBA00047781"/>
    </source>
</evidence>
<dbReference type="SUPFAM" id="SSF52540">
    <property type="entry name" value="P-loop containing nucleoside triphosphate hydrolases"/>
    <property type="match status" value="1"/>
</dbReference>
<evidence type="ECO:0000256" key="4">
    <source>
        <dbReference type="ARBA" id="ARBA00022723"/>
    </source>
</evidence>
<dbReference type="GO" id="GO:0003883">
    <property type="term" value="F:CTP synthase activity"/>
    <property type="evidence" value="ECO:0007669"/>
    <property type="project" value="UniProtKB-UniRule"/>
</dbReference>
<feature type="domain" description="Glutamine amidotransferase" evidence="12">
    <location>
        <begin position="313"/>
        <end position="543"/>
    </location>
</feature>
<evidence type="ECO:0000256" key="3">
    <source>
        <dbReference type="ARBA" id="ARBA00022598"/>
    </source>
</evidence>
<dbReference type="FunFam" id="3.40.50.880:FF:000002">
    <property type="entry name" value="CTP synthase"/>
    <property type="match status" value="1"/>
</dbReference>
<dbReference type="EMBL" id="LBZL01000009">
    <property type="protein sequence ID" value="KKR70279.1"/>
    <property type="molecule type" value="Genomic_DNA"/>
</dbReference>
<feature type="binding site" evidence="11">
    <location>
        <position position="477"/>
    </location>
    <ligand>
        <name>L-glutamine</name>
        <dbReference type="ChEBI" id="CHEBI:58359"/>
    </ligand>
</feature>
<keyword evidence="9 11" id="KW-0665">Pyrimidine biosynthesis</keyword>
<dbReference type="NCBIfam" id="NF003792">
    <property type="entry name" value="PRK05380.1"/>
    <property type="match status" value="1"/>
</dbReference>
<dbReference type="HAMAP" id="MF_01227">
    <property type="entry name" value="PyrG"/>
    <property type="match status" value="1"/>
</dbReference>
<dbReference type="FunFam" id="3.40.50.300:FF:000009">
    <property type="entry name" value="CTP synthase"/>
    <property type="match status" value="1"/>
</dbReference>
<evidence type="ECO:0000256" key="8">
    <source>
        <dbReference type="ARBA" id="ARBA00022962"/>
    </source>
</evidence>
<evidence type="ECO:0000256" key="5">
    <source>
        <dbReference type="ARBA" id="ARBA00022741"/>
    </source>
</evidence>
<feature type="active site" evidence="11">
    <location>
        <position position="524"/>
    </location>
</feature>
<dbReference type="GO" id="GO:0046872">
    <property type="term" value="F:metal ion binding"/>
    <property type="evidence" value="ECO:0007669"/>
    <property type="project" value="UniProtKB-KW"/>
</dbReference>
<keyword evidence="6 11" id="KW-0067">ATP-binding</keyword>
<feature type="binding site" evidence="11">
    <location>
        <position position="145"/>
    </location>
    <ligand>
        <name>Mg(2+)</name>
        <dbReference type="ChEBI" id="CHEBI:18420"/>
    </ligand>
</feature>
<comment type="caution">
    <text evidence="14">The sequence shown here is derived from an EMBL/GenBank/DDBJ whole genome shotgun (WGS) entry which is preliminary data.</text>
</comment>
<feature type="binding site" evidence="11">
    <location>
        <position position="227"/>
    </location>
    <ligand>
        <name>UTP</name>
        <dbReference type="ChEBI" id="CHEBI:46398"/>
    </ligand>
</feature>
<name>A0A0G0SZU4_9BACT</name>
<accession>A0A0G0SZU4</accession>
<evidence type="ECO:0000259" key="12">
    <source>
        <dbReference type="Pfam" id="PF00117"/>
    </source>
</evidence>
<dbReference type="InterPro" id="IPR017456">
    <property type="entry name" value="CTP_synthase_N"/>
</dbReference>
<evidence type="ECO:0000256" key="2">
    <source>
        <dbReference type="ARBA" id="ARBA00007533"/>
    </source>
</evidence>
<feature type="binding site" evidence="11">
    <location>
        <position position="17"/>
    </location>
    <ligand>
        <name>UTP</name>
        <dbReference type="ChEBI" id="CHEBI:46398"/>
    </ligand>
</feature>
<keyword evidence="8 11" id="KW-0315">Glutamine amidotransferase</keyword>
<dbReference type="Pfam" id="PF06418">
    <property type="entry name" value="CTP_synth_N"/>
    <property type="match status" value="1"/>
</dbReference>
<feature type="active site" description="Nucleophile; for glutamine hydrolysis" evidence="11">
    <location>
        <position position="393"/>
    </location>
</feature>
<feature type="binding site" evidence="11">
    <location>
        <begin position="191"/>
        <end position="196"/>
    </location>
    <ligand>
        <name>UTP</name>
        <dbReference type="ChEBI" id="CHEBI:46398"/>
    </ligand>
</feature>
<keyword evidence="7 11" id="KW-0460">Magnesium</keyword>
<evidence type="ECO:0000313" key="14">
    <source>
        <dbReference type="EMBL" id="KKR70279.1"/>
    </source>
</evidence>
<evidence type="ECO:0000256" key="11">
    <source>
        <dbReference type="HAMAP-Rule" id="MF_01227"/>
    </source>
</evidence>
<feature type="binding site" evidence="11">
    <location>
        <position position="75"/>
    </location>
    <ligand>
        <name>Mg(2+)</name>
        <dbReference type="ChEBI" id="CHEBI:18420"/>
    </ligand>
</feature>